<dbReference type="AlphaFoldDB" id="A0A0D6PFH8"/>
<accession>A0A0D6PFH8</accession>
<gene>
    <name evidence="1" type="ORF">Aam_034_112</name>
</gene>
<dbReference type="Proteomes" id="UP000032668">
    <property type="component" value="Unassembled WGS sequence"/>
</dbReference>
<protein>
    <submittedName>
        <fullName evidence="1">Uncharacterized protein</fullName>
    </submittedName>
</protein>
<proteinExistence type="predicted"/>
<reference evidence="1 2" key="1">
    <citation type="submission" date="2012-11" db="EMBL/GenBank/DDBJ databases">
        <title>Whole genome sequence of Acidocella aminolytica 101 = DSM 11237.</title>
        <authorList>
            <person name="Azuma Y."/>
            <person name="Higashiura N."/>
            <person name="Hirakawa H."/>
            <person name="Matsushita K."/>
        </authorList>
    </citation>
    <scope>NUCLEOTIDE SEQUENCE [LARGE SCALE GENOMIC DNA]</scope>
    <source>
        <strain evidence="2">101 / DSM 11237</strain>
    </source>
</reference>
<comment type="caution">
    <text evidence="1">The sequence shown here is derived from an EMBL/GenBank/DDBJ whole genome shotgun (WGS) entry which is preliminary data.</text>
</comment>
<keyword evidence="2" id="KW-1185">Reference proteome</keyword>
<dbReference type="RefSeq" id="WP_139284784.1">
    <property type="nucleotide sequence ID" value="NZ_BANC01000034.1"/>
</dbReference>
<evidence type="ECO:0000313" key="1">
    <source>
        <dbReference type="EMBL" id="GAN79968.1"/>
    </source>
</evidence>
<sequence length="87" mass="8785">MTMNKAVVIIVKIIIAIIGRLRAAMGLGGLVGAAAAAGVTRHNHAIPAKAVGGKGLGDWVTHGDTPSLIDAFTNAAGGRCMERIAAR</sequence>
<evidence type="ECO:0000313" key="2">
    <source>
        <dbReference type="Proteomes" id="UP000032668"/>
    </source>
</evidence>
<dbReference type="EMBL" id="BANC01000034">
    <property type="protein sequence ID" value="GAN79968.1"/>
    <property type="molecule type" value="Genomic_DNA"/>
</dbReference>
<organism evidence="1 2">
    <name type="scientific">Acidocella aminolytica 101 = DSM 11237</name>
    <dbReference type="NCBI Taxonomy" id="1120923"/>
    <lineage>
        <taxon>Bacteria</taxon>
        <taxon>Pseudomonadati</taxon>
        <taxon>Pseudomonadota</taxon>
        <taxon>Alphaproteobacteria</taxon>
        <taxon>Acetobacterales</taxon>
        <taxon>Acidocellaceae</taxon>
        <taxon>Acidocella</taxon>
    </lineage>
</organism>
<name>A0A0D6PFH8_9PROT</name>